<protein>
    <submittedName>
        <fullName evidence="1">Oidioi.mRNA.OKI2018_I69.XSR.g15285.t1.cds</fullName>
    </submittedName>
</protein>
<evidence type="ECO:0000313" key="1">
    <source>
        <dbReference type="EMBL" id="CAG5097906.1"/>
    </source>
</evidence>
<gene>
    <name evidence="1" type="ORF">OKIOD_LOCUS6843</name>
</gene>
<dbReference type="Proteomes" id="UP001158576">
    <property type="component" value="Chromosome XSR"/>
</dbReference>
<reference evidence="1 2" key="1">
    <citation type="submission" date="2021-04" db="EMBL/GenBank/DDBJ databases">
        <authorList>
            <person name="Bliznina A."/>
        </authorList>
    </citation>
    <scope>NUCLEOTIDE SEQUENCE [LARGE SCALE GENOMIC DNA]</scope>
</reference>
<sequence length="90" mass="10324">MDSGVDIDFSDLDVTDFEEFNRHPSLETKTTRLTTESEFDSESTIYIQCNDRFDGISISSDERAMALVDDSKSLYTVLDSTKEVKRMRLI</sequence>
<evidence type="ECO:0000313" key="2">
    <source>
        <dbReference type="Proteomes" id="UP001158576"/>
    </source>
</evidence>
<dbReference type="EMBL" id="OU015569">
    <property type="protein sequence ID" value="CAG5097906.1"/>
    <property type="molecule type" value="Genomic_DNA"/>
</dbReference>
<accession>A0ABN7SHE1</accession>
<organism evidence="1 2">
    <name type="scientific">Oikopleura dioica</name>
    <name type="common">Tunicate</name>
    <dbReference type="NCBI Taxonomy" id="34765"/>
    <lineage>
        <taxon>Eukaryota</taxon>
        <taxon>Metazoa</taxon>
        <taxon>Chordata</taxon>
        <taxon>Tunicata</taxon>
        <taxon>Appendicularia</taxon>
        <taxon>Copelata</taxon>
        <taxon>Oikopleuridae</taxon>
        <taxon>Oikopleura</taxon>
    </lineage>
</organism>
<keyword evidence="2" id="KW-1185">Reference proteome</keyword>
<name>A0ABN7SHE1_OIKDI</name>
<proteinExistence type="predicted"/>